<gene>
    <name evidence="2" type="ORF">ENS06_03215</name>
</gene>
<dbReference type="InterPro" id="IPR018647">
    <property type="entry name" value="SLFN_3-like_DNA/RNA_helicase"/>
</dbReference>
<dbReference type="InterPro" id="IPR027417">
    <property type="entry name" value="P-loop_NTPase"/>
</dbReference>
<dbReference type="Gene3D" id="3.40.50.300">
    <property type="entry name" value="P-loop containing nucleotide triphosphate hydrolases"/>
    <property type="match status" value="1"/>
</dbReference>
<sequence>MLLSVDEFRQKVRFDLPSLLAELQSATGRGGGEELQAWESSLPALANALAEPAFDPLYLYFTRNSFLTLEYQLPAASSWCDVVLLGRGKSGPNALIVELKHWITRGDRPGPAEGLMERSGQFVLHPADQVRGYTEYCQRFHSTVQDWKADVRGCVLFTRDDDIGSYLEPPNDRLVRDYPCFPVGSQGVREEWQRYVAQELDTGDERFARAFVTGRYRQNRGFVSQIGAQIRDRENSPFVLLDHQRRAFALVQARLDTEVLGRPGPKKQVMVIQGPPGSGKSVLAARIWVALVTDGRLPEGDVVLTTTSTAQTSNWARLFQEFGGSRAAGGVVKRAASYVPVTTQTLGRLRRKFGADFASDAKAWRENVQVLLERGVLFQDGARDDQYLVSIVDEAHALINPEHVEGRGQFGFAPTMGPLAWHIIRCSTVSIFLLDAEQGFRDRENTTLEDIRRWAGELGAEVGEVISLEGAQFRCAGSTEYVAWVEALLRGEAAERLAVRAQTWRRVFDVELMDTPAALEQRLRDRADEGRTVRLVASYARPWKTKGKADPHGTRPEERDFYEPYQDESGAKRYWSKVWNFIPQNGNDYTWFIQAPQGSRIKEDPLCEVGCPYAVRGFDFDYVGVIWLSDLVRRDGAWRADPTHVHETGLDRSLRAARAERSPGPAREKLRGALVRAYRILLTRGIHGCYLWIEDPETRHYVRACLGLGGV</sequence>
<comment type="caution">
    <text evidence="2">The sequence shown here is derived from an EMBL/GenBank/DDBJ whole genome shotgun (WGS) entry which is preliminary data.</text>
</comment>
<name>A0A832A428_9BACT</name>
<evidence type="ECO:0000313" key="2">
    <source>
        <dbReference type="EMBL" id="HFK96319.1"/>
    </source>
</evidence>
<dbReference type="EMBL" id="DSTK01000012">
    <property type="protein sequence ID" value="HFK96319.1"/>
    <property type="molecule type" value="Genomic_DNA"/>
</dbReference>
<protein>
    <submittedName>
        <fullName evidence="2">DUF2075 domain-containing protein</fullName>
    </submittedName>
</protein>
<feature type="domain" description="Schlafen group 3-like DNA/RNA helicase" evidence="1">
    <location>
        <begin position="267"/>
        <end position="695"/>
    </location>
</feature>
<evidence type="ECO:0000259" key="1">
    <source>
        <dbReference type="Pfam" id="PF09848"/>
    </source>
</evidence>
<dbReference type="AlphaFoldDB" id="A0A832A428"/>
<reference evidence="2" key="1">
    <citation type="journal article" date="2020" name="mSystems">
        <title>Genome- and Community-Level Interaction Insights into Carbon Utilization and Element Cycling Functions of Hydrothermarchaeota in Hydrothermal Sediment.</title>
        <authorList>
            <person name="Zhou Z."/>
            <person name="Liu Y."/>
            <person name="Xu W."/>
            <person name="Pan J."/>
            <person name="Luo Z.H."/>
            <person name="Li M."/>
        </authorList>
    </citation>
    <scope>NUCLEOTIDE SEQUENCE [LARGE SCALE GENOMIC DNA]</scope>
    <source>
        <strain evidence="2">SpSt-456</strain>
    </source>
</reference>
<dbReference type="Pfam" id="PF09848">
    <property type="entry name" value="SLFN-g3_helicase"/>
    <property type="match status" value="1"/>
</dbReference>
<accession>A0A832A428</accession>
<proteinExistence type="predicted"/>
<organism evidence="2">
    <name type="scientific">Desulfacinum infernum</name>
    <dbReference type="NCBI Taxonomy" id="35837"/>
    <lineage>
        <taxon>Bacteria</taxon>
        <taxon>Pseudomonadati</taxon>
        <taxon>Thermodesulfobacteriota</taxon>
        <taxon>Syntrophobacteria</taxon>
        <taxon>Syntrophobacterales</taxon>
        <taxon>Syntrophobacteraceae</taxon>
        <taxon>Desulfacinum</taxon>
    </lineage>
</organism>
<dbReference type="SUPFAM" id="SSF52540">
    <property type="entry name" value="P-loop containing nucleoside triphosphate hydrolases"/>
    <property type="match status" value="1"/>
</dbReference>